<evidence type="ECO:0000259" key="4">
    <source>
        <dbReference type="Pfam" id="PF02678"/>
    </source>
</evidence>
<dbReference type="InterPro" id="IPR011051">
    <property type="entry name" value="RmlC_Cupin_sf"/>
</dbReference>
<dbReference type="Gene3D" id="2.60.120.10">
    <property type="entry name" value="Jelly Rolls"/>
    <property type="match status" value="1"/>
</dbReference>
<dbReference type="InterPro" id="IPR014710">
    <property type="entry name" value="RmlC-like_jellyroll"/>
</dbReference>
<dbReference type="CDD" id="cd02909">
    <property type="entry name" value="cupin_pirin_N"/>
    <property type="match status" value="1"/>
</dbReference>
<proteinExistence type="inferred from homology"/>
<comment type="similarity">
    <text evidence="1 2">Belongs to the pirin family.</text>
</comment>
<evidence type="ECO:0000313" key="7">
    <source>
        <dbReference type="Proteomes" id="UP001595974"/>
    </source>
</evidence>
<dbReference type="PANTHER" id="PTHR13903">
    <property type="entry name" value="PIRIN-RELATED"/>
    <property type="match status" value="1"/>
</dbReference>
<dbReference type="InterPro" id="IPR012093">
    <property type="entry name" value="Pirin"/>
</dbReference>
<organism evidence="6 7">
    <name type="scientific">Thauera sinica</name>
    <dbReference type="NCBI Taxonomy" id="2665146"/>
    <lineage>
        <taxon>Bacteria</taxon>
        <taxon>Pseudomonadati</taxon>
        <taxon>Pseudomonadota</taxon>
        <taxon>Betaproteobacteria</taxon>
        <taxon>Rhodocyclales</taxon>
        <taxon>Zoogloeaceae</taxon>
        <taxon>Thauera</taxon>
    </lineage>
</organism>
<sequence>MSNRDSLGASPPPTGLPDAGAPRLQRIVAHTAEIGGGVPVSRLVPTRQRRMVGAWCFLDHAGPARFEPGAGMRVGPHPHIGLQTFTWMIEGEILHRDSLGHVQVIRPGQVNLMTAGRGISHTEESLPGERRLHAAQLWIALPADDRDCAPAFDHYPDLPLWDEHGCRFTLLAGRWGGRESPARLYSPLVGLDVHAPAETRLRLPLEPGFEHCVLPLEGAVTVEGEQFGVNELADLGSGRDGIDVGFAAGTRALLLGGAPFGTEVLMWWNFVGHDKADIARAQRDWEAGGERFGRIEGWDGPPLVAPPLPWIGV</sequence>
<comment type="caution">
    <text evidence="6">The sequence shown here is derived from an EMBL/GenBank/DDBJ whole genome shotgun (WGS) entry which is preliminary data.</text>
</comment>
<dbReference type="Pfam" id="PF02678">
    <property type="entry name" value="Pirin"/>
    <property type="match status" value="1"/>
</dbReference>
<dbReference type="RefSeq" id="WP_096449700.1">
    <property type="nucleotide sequence ID" value="NZ_JBHSOG010000101.1"/>
</dbReference>
<accession>A0ABW1AWZ5</accession>
<dbReference type="SUPFAM" id="SSF51182">
    <property type="entry name" value="RmlC-like cupins"/>
    <property type="match status" value="1"/>
</dbReference>
<reference evidence="7" key="1">
    <citation type="journal article" date="2019" name="Int. J. Syst. Evol. Microbiol.">
        <title>The Global Catalogue of Microorganisms (GCM) 10K type strain sequencing project: providing services to taxonomists for standard genome sequencing and annotation.</title>
        <authorList>
            <consortium name="The Broad Institute Genomics Platform"/>
            <consortium name="The Broad Institute Genome Sequencing Center for Infectious Disease"/>
            <person name="Wu L."/>
            <person name="Ma J."/>
        </authorList>
    </citation>
    <scope>NUCLEOTIDE SEQUENCE [LARGE SCALE GENOMIC DNA]</scope>
    <source>
        <strain evidence="7">SHR3</strain>
    </source>
</reference>
<gene>
    <name evidence="6" type="ORF">ACFPTN_20940</name>
</gene>
<dbReference type="PANTHER" id="PTHR13903:SF8">
    <property type="entry name" value="PIRIN"/>
    <property type="match status" value="1"/>
</dbReference>
<dbReference type="PIRSF" id="PIRSF006232">
    <property type="entry name" value="Pirin"/>
    <property type="match status" value="1"/>
</dbReference>
<feature type="region of interest" description="Disordered" evidence="3">
    <location>
        <begin position="1"/>
        <end position="20"/>
    </location>
</feature>
<evidence type="ECO:0000256" key="2">
    <source>
        <dbReference type="RuleBase" id="RU003457"/>
    </source>
</evidence>
<dbReference type="Proteomes" id="UP001595974">
    <property type="component" value="Unassembled WGS sequence"/>
</dbReference>
<keyword evidence="7" id="KW-1185">Reference proteome</keyword>
<dbReference type="Pfam" id="PF05726">
    <property type="entry name" value="Pirin_C"/>
    <property type="match status" value="1"/>
</dbReference>
<name>A0ABW1AWZ5_9RHOO</name>
<dbReference type="InterPro" id="IPR008778">
    <property type="entry name" value="Pirin_C_dom"/>
</dbReference>
<protein>
    <submittedName>
        <fullName evidence="6">Pirin family protein</fullName>
    </submittedName>
</protein>
<dbReference type="EMBL" id="JBHSOG010000101">
    <property type="protein sequence ID" value="MFC5771853.1"/>
    <property type="molecule type" value="Genomic_DNA"/>
</dbReference>
<evidence type="ECO:0000313" key="6">
    <source>
        <dbReference type="EMBL" id="MFC5771853.1"/>
    </source>
</evidence>
<evidence type="ECO:0000256" key="1">
    <source>
        <dbReference type="ARBA" id="ARBA00008416"/>
    </source>
</evidence>
<feature type="domain" description="Pirin C-terminal" evidence="5">
    <location>
        <begin position="191"/>
        <end position="288"/>
    </location>
</feature>
<evidence type="ECO:0000259" key="5">
    <source>
        <dbReference type="Pfam" id="PF05726"/>
    </source>
</evidence>
<dbReference type="CDD" id="cd02247">
    <property type="entry name" value="cupin_pirin_C"/>
    <property type="match status" value="1"/>
</dbReference>
<evidence type="ECO:0000256" key="3">
    <source>
        <dbReference type="SAM" id="MobiDB-lite"/>
    </source>
</evidence>
<feature type="domain" description="Pirin N-terminal" evidence="4">
    <location>
        <begin position="40"/>
        <end position="139"/>
    </location>
</feature>
<dbReference type="InterPro" id="IPR003829">
    <property type="entry name" value="Pirin_N_dom"/>
</dbReference>